<feature type="domain" description="VWFA" evidence="5">
    <location>
        <begin position="56"/>
        <end position="240"/>
    </location>
</feature>
<feature type="transmembrane region" description="Helical" evidence="4">
    <location>
        <begin position="340"/>
        <end position="358"/>
    </location>
</feature>
<dbReference type="PANTHER" id="PTHR47763">
    <property type="entry name" value="ALPHA-PROTEIN KINASE VWKA"/>
    <property type="match status" value="1"/>
</dbReference>
<dbReference type="SUPFAM" id="SSF53300">
    <property type="entry name" value="vWA-like"/>
    <property type="match status" value="1"/>
</dbReference>
<dbReference type="GO" id="GO:0004674">
    <property type="term" value="F:protein serine/threonine kinase activity"/>
    <property type="evidence" value="ECO:0007669"/>
    <property type="project" value="TreeGrafter"/>
</dbReference>
<feature type="transmembrane region" description="Helical" evidence="4">
    <location>
        <begin position="308"/>
        <end position="334"/>
    </location>
</feature>
<dbReference type="InterPro" id="IPR036465">
    <property type="entry name" value="vWFA_dom_sf"/>
</dbReference>
<evidence type="ECO:0000259" key="5">
    <source>
        <dbReference type="PROSITE" id="PS50234"/>
    </source>
</evidence>
<dbReference type="InterPro" id="IPR002035">
    <property type="entry name" value="VWF_A"/>
</dbReference>
<dbReference type="GeneID" id="88769079"/>
<dbReference type="InterPro" id="IPR052969">
    <property type="entry name" value="Thr-specific_kinase-like"/>
</dbReference>
<feature type="transmembrane region" description="Helical" evidence="4">
    <location>
        <begin position="266"/>
        <end position="287"/>
    </location>
</feature>
<dbReference type="Gene3D" id="3.40.50.410">
    <property type="entry name" value="von Willebrand factor, type A domain"/>
    <property type="match status" value="1"/>
</dbReference>
<feature type="transmembrane region" description="Helical" evidence="4">
    <location>
        <begin position="395"/>
        <end position="412"/>
    </location>
</feature>
<sequence length="520" mass="56098">MNNVWRNLTQKISKPILFGVWGAGGCFVASIVGEIFLNYALPSSITPVVQPIPQVDIMFVLDVTTSMNEEINGVKRGIQQFSQELSTRKLDAQVGLIAFGDRLNGEKTQILKFPDNSFTSDTVVFREKVGQIQELAGGDTPESSLDALSLAANQTFRGEATKVILLITDAPPKIPDLTTRSLSEVNQTLENQGIDQLHLVIQPSEQSIYRQLQKNAQGEIFYLSETASGRQGFEKILPKLGETIAQNTLQSLQSNETYATEDREQLLIVTSIWTGILAIGIALALIMGQNVYLRRRLLGRAEGMKGTLGSVMAGILAGAVGQLIFAPVSAIPLLIISGRIIGWILLGGLLGGGVSFFVPNLKTIRGVQGGSVGGGVGAGGFLAMSGLMGEIGGRLLGGVILGFFIGLMIALLEQLTRNASLLIHWNQTETTTLSLGDTPIILGTSHQAHIPLSKIQGYYPQTAKIFQQGEDIMMEYNADYAQAKGMKKIIHILNNGETRKFGEIRIEIKTGDVIHSPSNV</sequence>
<dbReference type="Pfam" id="PF25106">
    <property type="entry name" value="VWA_4"/>
    <property type="match status" value="1"/>
</dbReference>
<dbReference type="PROSITE" id="PS51257">
    <property type="entry name" value="PROKAR_LIPOPROTEIN"/>
    <property type="match status" value="1"/>
</dbReference>
<dbReference type="PATRIC" id="fig|423471.3.peg.5415"/>
<dbReference type="Proteomes" id="UP000003477">
    <property type="component" value="Unassembled WGS sequence"/>
</dbReference>
<dbReference type="RefSeq" id="WP_007313523.1">
    <property type="nucleotide sequence ID" value="NZ_AESD01001005.1"/>
</dbReference>
<dbReference type="GO" id="GO:0005737">
    <property type="term" value="C:cytoplasm"/>
    <property type="evidence" value="ECO:0007669"/>
    <property type="project" value="TreeGrafter"/>
</dbReference>
<protein>
    <recommendedName>
        <fullName evidence="5">VWFA domain-containing protein</fullName>
    </recommendedName>
</protein>
<name>G5JEF6_CROWT</name>
<dbReference type="AlphaFoldDB" id="G5JEF6"/>
<evidence type="ECO:0000313" key="6">
    <source>
        <dbReference type="EMBL" id="EHJ09432.1"/>
    </source>
</evidence>
<proteinExistence type="predicted"/>
<keyword evidence="4" id="KW-0472">Membrane</keyword>
<keyword evidence="4" id="KW-1133">Transmembrane helix</keyword>
<dbReference type="CDD" id="cd00198">
    <property type="entry name" value="vWFA"/>
    <property type="match status" value="1"/>
</dbReference>
<dbReference type="EMBL" id="AESD01001005">
    <property type="protein sequence ID" value="EHJ09432.1"/>
    <property type="molecule type" value="Genomic_DNA"/>
</dbReference>
<keyword evidence="3" id="KW-0732">Signal</keyword>
<gene>
    <name evidence="6" type="ORF">CWATWH0003_B143</name>
</gene>
<dbReference type="SMART" id="SM00327">
    <property type="entry name" value="VWA"/>
    <property type="match status" value="1"/>
</dbReference>
<dbReference type="InterPro" id="IPR056861">
    <property type="entry name" value="HMCN1-like_VWA"/>
</dbReference>
<evidence type="ECO:0000256" key="3">
    <source>
        <dbReference type="ARBA" id="ARBA00022729"/>
    </source>
</evidence>
<comment type="caution">
    <text evidence="6">The sequence shown here is derived from an EMBL/GenBank/DDBJ whole genome shotgun (WGS) entry which is preliminary data.</text>
</comment>
<dbReference type="PANTHER" id="PTHR47763:SF1">
    <property type="entry name" value="DUF659 DOMAIN-CONTAINING PROTEIN"/>
    <property type="match status" value="1"/>
</dbReference>
<dbReference type="PROSITE" id="PS50234">
    <property type="entry name" value="VWFA"/>
    <property type="match status" value="1"/>
</dbReference>
<evidence type="ECO:0000256" key="4">
    <source>
        <dbReference type="SAM" id="Phobius"/>
    </source>
</evidence>
<keyword evidence="4" id="KW-0812">Transmembrane</keyword>
<feature type="transmembrane region" description="Helical" evidence="4">
    <location>
        <begin position="16"/>
        <end position="41"/>
    </location>
</feature>
<keyword evidence="2" id="KW-0964">Secreted</keyword>
<evidence type="ECO:0000256" key="2">
    <source>
        <dbReference type="ARBA" id="ARBA00022525"/>
    </source>
</evidence>
<feature type="transmembrane region" description="Helical" evidence="4">
    <location>
        <begin position="370"/>
        <end position="389"/>
    </location>
</feature>
<accession>G5JEF6</accession>
<evidence type="ECO:0000313" key="7">
    <source>
        <dbReference type="Proteomes" id="UP000003477"/>
    </source>
</evidence>
<organism evidence="6 7">
    <name type="scientific">Crocosphaera watsonii WH 0003</name>
    <dbReference type="NCBI Taxonomy" id="423471"/>
    <lineage>
        <taxon>Bacteria</taxon>
        <taxon>Bacillati</taxon>
        <taxon>Cyanobacteriota</taxon>
        <taxon>Cyanophyceae</taxon>
        <taxon>Oscillatoriophycideae</taxon>
        <taxon>Chroococcales</taxon>
        <taxon>Aphanothecaceae</taxon>
        <taxon>Crocosphaera</taxon>
    </lineage>
</organism>
<evidence type="ECO:0000256" key="1">
    <source>
        <dbReference type="ARBA" id="ARBA00004613"/>
    </source>
</evidence>
<reference evidence="6 7" key="1">
    <citation type="journal article" date="2011" name="Front. Microbiol.">
        <title>Two Strains of Crocosphaera watsonii with Highly Conserved Genomes are Distinguished by Strain-Specific Features.</title>
        <authorList>
            <person name="Bench S.R."/>
            <person name="Ilikchyan I.N."/>
            <person name="Tripp H.J."/>
            <person name="Zehr J.P."/>
        </authorList>
    </citation>
    <scope>NUCLEOTIDE SEQUENCE [LARGE SCALE GENOMIC DNA]</scope>
    <source>
        <strain evidence="6 7">WH 0003</strain>
    </source>
</reference>
<comment type="subcellular location">
    <subcellularLocation>
        <location evidence="1">Secreted</location>
    </subcellularLocation>
</comment>